<feature type="region of interest" description="Disordered" evidence="1">
    <location>
        <begin position="1"/>
        <end position="165"/>
    </location>
</feature>
<evidence type="ECO:0000256" key="1">
    <source>
        <dbReference type="SAM" id="MobiDB-lite"/>
    </source>
</evidence>
<protein>
    <submittedName>
        <fullName evidence="2 3">Uncharacterized protein</fullName>
    </submittedName>
</protein>
<dbReference type="Proteomes" id="UP000005240">
    <property type="component" value="Unassembled WGS sequence"/>
</dbReference>
<reference evidence="2" key="1">
    <citation type="submission" date="2009-11" db="EMBL/GenBank/DDBJ databases">
        <authorList>
            <consortium name="The Broad Institute Genome Sequencing Platform"/>
            <person name="Ward D."/>
            <person name="Feldgarden M."/>
            <person name="Earl A."/>
            <person name="Young S.K."/>
            <person name="Zeng Q."/>
            <person name="Koehrsen M."/>
            <person name="Alvarado L."/>
            <person name="Berlin A."/>
            <person name="Bochicchio J."/>
            <person name="Borenstein D."/>
            <person name="Chapman S.B."/>
            <person name="Chen Z."/>
            <person name="Engels R."/>
            <person name="Freedman E."/>
            <person name="Gellesch M."/>
            <person name="Goldberg J."/>
            <person name="Griggs A."/>
            <person name="Gujja S."/>
            <person name="Heilman E."/>
            <person name="Heiman D."/>
            <person name="Hepburn T."/>
            <person name="Howarth C."/>
            <person name="Jen D."/>
            <person name="Larson L."/>
            <person name="Lewis B."/>
            <person name="Mehta T."/>
            <person name="Park D."/>
            <person name="Pearson M."/>
            <person name="Roberts A."/>
            <person name="Saif S."/>
            <person name="Shea T."/>
            <person name="Shenoy N."/>
            <person name="Sisk P."/>
            <person name="Stolte C."/>
            <person name="Sykes S."/>
            <person name="Thomson T."/>
            <person name="Walk T."/>
            <person name="White J."/>
            <person name="Yandava C."/>
            <person name="Izard J."/>
            <person name="Baranova O.V."/>
            <person name="Blanton J.M."/>
            <person name="Tanner A.C."/>
            <person name="Dewhirst F.E."/>
            <person name="Haas B."/>
            <person name="Nusbaum C."/>
            <person name="Birren B."/>
        </authorList>
    </citation>
    <scope>NUCLEOTIDE SEQUENCE [LARGE SCALE GENOMIC DNA]</scope>
    <source>
        <strain evidence="2">1-1 BBBD Race 1</strain>
    </source>
</reference>
<feature type="compositionally biased region" description="Basic residues" evidence="1">
    <location>
        <begin position="89"/>
        <end position="100"/>
    </location>
</feature>
<feature type="compositionally biased region" description="Low complexity" evidence="1">
    <location>
        <begin position="101"/>
        <end position="118"/>
    </location>
</feature>
<dbReference type="AlphaFoldDB" id="A0A180GCK3"/>
<reference evidence="3" key="4">
    <citation type="submission" date="2025-05" db="UniProtKB">
        <authorList>
            <consortium name="EnsemblFungi"/>
        </authorList>
    </citation>
    <scope>IDENTIFICATION</scope>
    <source>
        <strain evidence="3">isolate 1-1 / race 1 (BBBD)</strain>
    </source>
</reference>
<keyword evidence="4" id="KW-1185">Reference proteome</keyword>
<feature type="compositionally biased region" description="Basic residues" evidence="1">
    <location>
        <begin position="58"/>
        <end position="67"/>
    </location>
</feature>
<evidence type="ECO:0000313" key="3">
    <source>
        <dbReference type="EnsemblFungi" id="PTTG_28337-t43_1-p1"/>
    </source>
</evidence>
<dbReference type="EnsemblFungi" id="PTTG_28337-t43_1">
    <property type="protein sequence ID" value="PTTG_28337-t43_1-p1"/>
    <property type="gene ID" value="PTTG_28337"/>
</dbReference>
<feature type="compositionally biased region" description="Low complexity" evidence="1">
    <location>
        <begin position="73"/>
        <end position="88"/>
    </location>
</feature>
<gene>
    <name evidence="2" type="ORF">PTTG_28337</name>
</gene>
<evidence type="ECO:0000313" key="2">
    <source>
        <dbReference type="EMBL" id="OAV90390.1"/>
    </source>
</evidence>
<organism evidence="2">
    <name type="scientific">Puccinia triticina (isolate 1-1 / race 1 (BBBD))</name>
    <name type="common">Brown leaf rust fungus</name>
    <dbReference type="NCBI Taxonomy" id="630390"/>
    <lineage>
        <taxon>Eukaryota</taxon>
        <taxon>Fungi</taxon>
        <taxon>Dikarya</taxon>
        <taxon>Basidiomycota</taxon>
        <taxon>Pucciniomycotina</taxon>
        <taxon>Pucciniomycetes</taxon>
        <taxon>Pucciniales</taxon>
        <taxon>Pucciniaceae</taxon>
        <taxon>Puccinia</taxon>
    </lineage>
</organism>
<dbReference type="VEuPathDB" id="FungiDB:PTTG_28337"/>
<proteinExistence type="predicted"/>
<dbReference type="EMBL" id="ADAS02000102">
    <property type="protein sequence ID" value="OAV90390.1"/>
    <property type="molecule type" value="Genomic_DNA"/>
</dbReference>
<sequence>MQASARLLPSQGSRQTLKHKNLRPTKQNQTAPATHKDRNDQDAGSRWPRQTPAEPARRRTSWARRPGRAGSMPATCPSSSPIPSSSSSSRRRRRAPRRPTPRCSTSRPPRSSAGATPAPSAPPRLHRPPPPPPPPPSLPTRPPSEAPARPGPAADTTIATRSRTS</sequence>
<feature type="compositionally biased region" description="Pro residues" evidence="1">
    <location>
        <begin position="128"/>
        <end position="145"/>
    </location>
</feature>
<feature type="compositionally biased region" description="Basic and acidic residues" evidence="1">
    <location>
        <begin position="34"/>
        <end position="43"/>
    </location>
</feature>
<evidence type="ECO:0000313" key="4">
    <source>
        <dbReference type="Proteomes" id="UP000005240"/>
    </source>
</evidence>
<accession>A0A180GCK3</accession>
<reference evidence="2" key="2">
    <citation type="submission" date="2016-05" db="EMBL/GenBank/DDBJ databases">
        <title>Comparative analysis highlights variable genome content of wheat rusts and divergence of the mating loci.</title>
        <authorList>
            <person name="Cuomo C.A."/>
            <person name="Bakkeren G."/>
            <person name="Szabo L."/>
            <person name="Khalil H."/>
            <person name="Joly D."/>
            <person name="Goldberg J."/>
            <person name="Young S."/>
            <person name="Zeng Q."/>
            <person name="Fellers J."/>
        </authorList>
    </citation>
    <scope>NUCLEOTIDE SEQUENCE [LARGE SCALE GENOMIC DNA]</scope>
    <source>
        <strain evidence="2">1-1 BBBD Race 1</strain>
    </source>
</reference>
<name>A0A180GCK3_PUCT1</name>
<reference evidence="3 4" key="3">
    <citation type="journal article" date="2017" name="G3 (Bethesda)">
        <title>Comparative analysis highlights variable genome content of wheat rusts and divergence of the mating loci.</title>
        <authorList>
            <person name="Cuomo C.A."/>
            <person name="Bakkeren G."/>
            <person name="Khalil H.B."/>
            <person name="Panwar V."/>
            <person name="Joly D."/>
            <person name="Linning R."/>
            <person name="Sakthikumar S."/>
            <person name="Song X."/>
            <person name="Adiconis X."/>
            <person name="Fan L."/>
            <person name="Goldberg J.M."/>
            <person name="Levin J.Z."/>
            <person name="Young S."/>
            <person name="Zeng Q."/>
            <person name="Anikster Y."/>
            <person name="Bruce M."/>
            <person name="Wang M."/>
            <person name="Yin C."/>
            <person name="McCallum B."/>
            <person name="Szabo L.J."/>
            <person name="Hulbert S."/>
            <person name="Chen X."/>
            <person name="Fellers J.P."/>
        </authorList>
    </citation>
    <scope>NUCLEOTIDE SEQUENCE</scope>
    <source>
        <strain evidence="3">isolate 1-1 / race 1 (BBBD)</strain>
        <strain evidence="4">Isolate 1-1 / race 1 (BBBD)</strain>
    </source>
</reference>